<evidence type="ECO:0000313" key="4">
    <source>
        <dbReference type="Proteomes" id="UP001642484"/>
    </source>
</evidence>
<organism evidence="2 4">
    <name type="scientific">Durusdinium trenchii</name>
    <dbReference type="NCBI Taxonomy" id="1381693"/>
    <lineage>
        <taxon>Eukaryota</taxon>
        <taxon>Sar</taxon>
        <taxon>Alveolata</taxon>
        <taxon>Dinophyceae</taxon>
        <taxon>Suessiales</taxon>
        <taxon>Symbiodiniaceae</taxon>
        <taxon>Durusdinium</taxon>
    </lineage>
</organism>
<protein>
    <submittedName>
        <fullName evidence="2">Uncharacterized protein</fullName>
    </submittedName>
</protein>
<keyword evidence="1" id="KW-1133">Transmembrane helix</keyword>
<proteinExistence type="predicted"/>
<keyword evidence="4" id="KW-1185">Reference proteome</keyword>
<dbReference type="Proteomes" id="UP001642484">
    <property type="component" value="Unassembled WGS sequence"/>
</dbReference>
<dbReference type="EMBL" id="CAXAMN010025650">
    <property type="protein sequence ID" value="CAK9096757.1"/>
    <property type="molecule type" value="Genomic_DNA"/>
</dbReference>
<sequence>MLINTHVSATLWFVMVRCLNTCPFFAPRLKSIVVYLTSHLYLSLLFYTFSTFLDHSALEIFIMRMLFYALYNCPFPEGTRIQQDTFCQRIRHRSLPVNWSNLSKLHKLSHSIYAHPLQSHTQRLKSLSIEFLFFL</sequence>
<name>A0ABP0QBT7_9DINO</name>
<evidence type="ECO:0000313" key="2">
    <source>
        <dbReference type="EMBL" id="CAK9085473.1"/>
    </source>
</evidence>
<gene>
    <name evidence="2" type="ORF">CCMP2556_LOCUS41502</name>
    <name evidence="3" type="ORF">CCMP2556_LOCUS45994</name>
</gene>
<reference evidence="2 4" key="1">
    <citation type="submission" date="2024-02" db="EMBL/GenBank/DDBJ databases">
        <authorList>
            <person name="Chen Y."/>
            <person name="Shah S."/>
            <person name="Dougan E. K."/>
            <person name="Thang M."/>
            <person name="Chan C."/>
        </authorList>
    </citation>
    <scope>NUCLEOTIDE SEQUENCE [LARGE SCALE GENOMIC DNA]</scope>
</reference>
<accession>A0ABP0QBT7</accession>
<keyword evidence="1" id="KW-0472">Membrane</keyword>
<feature type="transmembrane region" description="Helical" evidence="1">
    <location>
        <begin position="32"/>
        <end position="53"/>
    </location>
</feature>
<evidence type="ECO:0000256" key="1">
    <source>
        <dbReference type="SAM" id="Phobius"/>
    </source>
</evidence>
<dbReference type="EMBL" id="CAXAMN010024306">
    <property type="protein sequence ID" value="CAK9085473.1"/>
    <property type="molecule type" value="Genomic_DNA"/>
</dbReference>
<comment type="caution">
    <text evidence="2">The sequence shown here is derived from an EMBL/GenBank/DDBJ whole genome shotgun (WGS) entry which is preliminary data.</text>
</comment>
<keyword evidence="1" id="KW-0812">Transmembrane</keyword>
<evidence type="ECO:0000313" key="3">
    <source>
        <dbReference type="EMBL" id="CAK9096757.1"/>
    </source>
</evidence>